<gene>
    <name evidence="4" type="ORF">D9Q98_004970</name>
</gene>
<feature type="signal peptide" evidence="3">
    <location>
        <begin position="1"/>
        <end position="31"/>
    </location>
</feature>
<feature type="transmembrane region" description="Helical" evidence="2">
    <location>
        <begin position="293"/>
        <end position="314"/>
    </location>
</feature>
<feature type="compositionally biased region" description="Low complexity" evidence="1">
    <location>
        <begin position="386"/>
        <end position="398"/>
    </location>
</feature>
<feature type="chain" id="PRO_5038409438" evidence="3">
    <location>
        <begin position="32"/>
        <end position="409"/>
    </location>
</feature>
<feature type="transmembrane region" description="Helical" evidence="2">
    <location>
        <begin position="334"/>
        <end position="353"/>
    </location>
</feature>
<dbReference type="OrthoDB" id="510594at2759"/>
<feature type="region of interest" description="Disordered" evidence="1">
    <location>
        <begin position="386"/>
        <end position="409"/>
    </location>
</feature>
<feature type="transmembrane region" description="Helical" evidence="2">
    <location>
        <begin position="264"/>
        <end position="284"/>
    </location>
</feature>
<dbReference type="EMBL" id="SIDB01000007">
    <property type="protein sequence ID" value="KAI3430375.1"/>
    <property type="molecule type" value="Genomic_DNA"/>
</dbReference>
<evidence type="ECO:0000256" key="1">
    <source>
        <dbReference type="SAM" id="MobiDB-lite"/>
    </source>
</evidence>
<dbReference type="AlphaFoldDB" id="A0A9D4YWK2"/>
<keyword evidence="3" id="KW-0732">Signal</keyword>
<keyword evidence="2" id="KW-1133">Transmembrane helix</keyword>
<organism evidence="4 5">
    <name type="scientific">Chlorella vulgaris</name>
    <name type="common">Green alga</name>
    <dbReference type="NCBI Taxonomy" id="3077"/>
    <lineage>
        <taxon>Eukaryota</taxon>
        <taxon>Viridiplantae</taxon>
        <taxon>Chlorophyta</taxon>
        <taxon>core chlorophytes</taxon>
        <taxon>Trebouxiophyceae</taxon>
        <taxon>Chlorellales</taxon>
        <taxon>Chlorellaceae</taxon>
        <taxon>Chlorella clade</taxon>
        <taxon>Chlorella</taxon>
    </lineage>
</organism>
<feature type="transmembrane region" description="Helical" evidence="2">
    <location>
        <begin position="135"/>
        <end position="154"/>
    </location>
</feature>
<comment type="caution">
    <text evidence="4">The sequence shown here is derived from an EMBL/GenBank/DDBJ whole genome shotgun (WGS) entry which is preliminary data.</text>
</comment>
<keyword evidence="2" id="KW-0812">Transmembrane</keyword>
<evidence type="ECO:0000256" key="3">
    <source>
        <dbReference type="SAM" id="SignalP"/>
    </source>
</evidence>
<name>A0A9D4YWK2_CHLVU</name>
<feature type="transmembrane region" description="Helical" evidence="2">
    <location>
        <begin position="62"/>
        <end position="85"/>
    </location>
</feature>
<feature type="transmembrane region" description="Helical" evidence="2">
    <location>
        <begin position="94"/>
        <end position="115"/>
    </location>
</feature>
<accession>A0A9D4YWK2</accession>
<evidence type="ECO:0000313" key="4">
    <source>
        <dbReference type="EMBL" id="KAI3430375.1"/>
    </source>
</evidence>
<evidence type="ECO:0000256" key="2">
    <source>
        <dbReference type="SAM" id="Phobius"/>
    </source>
</evidence>
<reference evidence="4" key="2">
    <citation type="submission" date="2020-11" db="EMBL/GenBank/DDBJ databases">
        <authorList>
            <person name="Cecchin M."/>
            <person name="Marcolungo L."/>
            <person name="Rossato M."/>
            <person name="Girolomoni L."/>
            <person name="Cosentino E."/>
            <person name="Cuine S."/>
            <person name="Li-Beisson Y."/>
            <person name="Delledonne M."/>
            <person name="Ballottari M."/>
        </authorList>
    </citation>
    <scope>NUCLEOTIDE SEQUENCE</scope>
    <source>
        <strain evidence="4">211/11P</strain>
        <tissue evidence="4">Whole cell</tissue>
    </source>
</reference>
<sequence>MMSFSGNKGAIWAAWLLSTCGFAILLGGVASMQNDCSANINALTLDGGSTPGYLAPVSCGHFFQYTWWITFLHFFTWVMVLAYLLMDVIHKNRAALVGILAVAAVLLMDTANTYLQYNYLPGLTGTMLTRARVTVAGAIIAAVADLLLILLVGWHDDKTTYKERGETTGVFSRDRRHFEPIPNSTALSHATSTPPLAKMMSFSGNKGAIWAAWLLSTCGFAILLAGVASMQNDCDGSLLSTLTLGGGGTPGYLAPVSCGKFFRYTWYITFLHFFTWVMVLAYLVTDKIHKNRAALVGILAVAAVLLMDTANTYLNFDYIPGLSGSLLTRARVTVAGACVAAAANLLLILLVGWHDERTTYKERHERDIVGAGYPAGNTMYTTTPATTTTGVHNTGVHGKTSDLHTATAV</sequence>
<evidence type="ECO:0000313" key="5">
    <source>
        <dbReference type="Proteomes" id="UP001055712"/>
    </source>
</evidence>
<feature type="transmembrane region" description="Helical" evidence="2">
    <location>
        <begin position="208"/>
        <end position="230"/>
    </location>
</feature>
<reference evidence="4" key="1">
    <citation type="journal article" date="2019" name="Plant J.">
        <title>Chlorella vulgaris genome assembly and annotation reveals the molecular basis for metabolic acclimation to high light conditions.</title>
        <authorList>
            <person name="Cecchin M."/>
            <person name="Marcolungo L."/>
            <person name="Rossato M."/>
            <person name="Girolomoni L."/>
            <person name="Cosentino E."/>
            <person name="Cuine S."/>
            <person name="Li-Beisson Y."/>
            <person name="Delledonne M."/>
            <person name="Ballottari M."/>
        </authorList>
    </citation>
    <scope>NUCLEOTIDE SEQUENCE</scope>
    <source>
        <strain evidence="4">211/11P</strain>
    </source>
</reference>
<protein>
    <submittedName>
        <fullName evidence="4">Uncharacterized protein</fullName>
    </submittedName>
</protein>
<keyword evidence="2" id="KW-0472">Membrane</keyword>
<keyword evidence="5" id="KW-1185">Reference proteome</keyword>
<dbReference type="Proteomes" id="UP001055712">
    <property type="component" value="Unassembled WGS sequence"/>
</dbReference>
<proteinExistence type="predicted"/>